<keyword evidence="1" id="KW-0614">Plasmid</keyword>
<name>W8CUE2_RAOPL</name>
<dbReference type="AlphaFoldDB" id="W8CUE2"/>
<proteinExistence type="predicted"/>
<evidence type="ECO:0000313" key="1">
    <source>
        <dbReference type="EMBL" id="AGO88990.1"/>
    </source>
</evidence>
<gene>
    <name evidence="1" type="ORF">pKpNDM1_00060</name>
</gene>
<dbReference type="EMBL" id="JX515588">
    <property type="protein sequence ID" value="AGO88990.1"/>
    <property type="molecule type" value="Genomic_DNA"/>
</dbReference>
<sequence>MRKDSFMQHCTARPNDEVRAIDLFTSLGREGVQFRLDSLAILAASRWEQALPLPPDYTGTPIDFLSDAEREERHILLTGQMLCIDEIAEARERIKQRIASRKKLCGTRNADSHIESV</sequence>
<organism evidence="1">
    <name type="scientific">Raoultella planticola</name>
    <name type="common">Klebsiella planticola</name>
    <dbReference type="NCBI Taxonomy" id="575"/>
    <lineage>
        <taxon>Bacteria</taxon>
        <taxon>Pseudomonadati</taxon>
        <taxon>Pseudomonadota</taxon>
        <taxon>Gammaproteobacteria</taxon>
        <taxon>Enterobacterales</taxon>
        <taxon>Enterobacteriaceae</taxon>
        <taxon>Klebsiella/Raoultella group</taxon>
        <taxon>Raoultella</taxon>
    </lineage>
</organism>
<accession>W8CUE2</accession>
<reference evidence="1" key="1">
    <citation type="journal article" date="2014" name="PLoS ONE">
        <title>Sequential Isolation in a Patient of Raoultella planticola and Escherichia coli Bearing a Novel ISCR1 Element Carrying blaNDM-1.</title>
        <authorList>
            <person name="Li J."/>
            <person name="Lan R."/>
            <person name="Xiong Y."/>
            <person name="Ye C."/>
            <person name="Yuan M."/>
            <person name="Liu X."/>
            <person name="Chen X."/>
            <person name="Yu D."/>
            <person name="Liu B."/>
            <person name="Lin W."/>
            <person name="Bai X."/>
            <person name="Wang Y."/>
            <person name="Sun Q."/>
            <person name="Wang Y."/>
            <person name="Zhao H."/>
            <person name="Meng Q."/>
            <person name="Chen Q."/>
            <person name="Zhao A."/>
            <person name="Xu J."/>
        </authorList>
    </citation>
    <scope>NUCLEOTIDE SEQUENCE</scope>
    <source>
        <strain evidence="1">KpNDM1</strain>
        <plasmid evidence="1">pKpNDM1</plasmid>
    </source>
</reference>
<protein>
    <submittedName>
        <fullName evidence="1">Uncharacterized protein</fullName>
    </submittedName>
</protein>
<geneLocation type="plasmid" evidence="1">
    <name>pKpNDM1</name>
</geneLocation>